<comment type="caution">
    <text evidence="14">The sequence shown here is derived from an EMBL/GenBank/DDBJ whole genome shotgun (WGS) entry which is preliminary data.</text>
</comment>
<feature type="region of interest" description="Disordered" evidence="11">
    <location>
        <begin position="1515"/>
        <end position="1552"/>
    </location>
</feature>
<feature type="compositionally biased region" description="Low complexity" evidence="11">
    <location>
        <begin position="2360"/>
        <end position="2375"/>
    </location>
</feature>
<dbReference type="InterPro" id="IPR050382">
    <property type="entry name" value="MFS_Na/Anion_cotransporter"/>
</dbReference>
<feature type="compositionally biased region" description="Polar residues" evidence="11">
    <location>
        <begin position="1157"/>
        <end position="1166"/>
    </location>
</feature>
<feature type="transmembrane region" description="Helical" evidence="12">
    <location>
        <begin position="369"/>
        <end position="395"/>
    </location>
</feature>
<evidence type="ECO:0000313" key="14">
    <source>
        <dbReference type="EMBL" id="KAA0171517.1"/>
    </source>
</evidence>
<evidence type="ECO:0000259" key="13">
    <source>
        <dbReference type="PROSITE" id="PS50850"/>
    </source>
</evidence>
<feature type="domain" description="Major facilitator superfamily (MFS) profile" evidence="13">
    <location>
        <begin position="24"/>
        <end position="439"/>
    </location>
</feature>
<feature type="region of interest" description="Disordered" evidence="11">
    <location>
        <begin position="1760"/>
        <end position="1794"/>
    </location>
</feature>
<feature type="transmembrane region" description="Helical" evidence="12">
    <location>
        <begin position="180"/>
        <end position="200"/>
    </location>
</feature>
<dbReference type="InterPro" id="IPR011701">
    <property type="entry name" value="MFS"/>
</dbReference>
<dbReference type="Pfam" id="PF00447">
    <property type="entry name" value="HSF_DNA-bind"/>
    <property type="match status" value="1"/>
</dbReference>
<feature type="region of interest" description="Disordered" evidence="11">
    <location>
        <begin position="2001"/>
        <end position="2088"/>
    </location>
</feature>
<keyword evidence="9" id="KW-0539">Nucleus</keyword>
<feature type="region of interest" description="Disordered" evidence="11">
    <location>
        <begin position="983"/>
        <end position="1079"/>
    </location>
</feature>
<keyword evidence="3" id="KW-0813">Transport</keyword>
<feature type="transmembrane region" description="Helical" evidence="12">
    <location>
        <begin position="242"/>
        <end position="264"/>
    </location>
</feature>
<dbReference type="InterPro" id="IPR036388">
    <property type="entry name" value="WH-like_DNA-bd_sf"/>
</dbReference>
<feature type="compositionally biased region" description="Low complexity" evidence="11">
    <location>
        <begin position="620"/>
        <end position="638"/>
    </location>
</feature>
<keyword evidence="7" id="KW-0238">DNA-binding</keyword>
<dbReference type="Proteomes" id="UP000324907">
    <property type="component" value="Unassembled WGS sequence"/>
</dbReference>
<reference evidence="14 15" key="1">
    <citation type="submission" date="2019-07" db="EMBL/GenBank/DDBJ databases">
        <title>Genomes of Cafeteria roenbergensis.</title>
        <authorList>
            <person name="Fischer M.G."/>
            <person name="Hackl T."/>
            <person name="Roman M."/>
        </authorList>
    </citation>
    <scope>NUCLEOTIDE SEQUENCE [LARGE SCALE GENOMIC DNA]</scope>
    <source>
        <strain evidence="14 15">RCC970-E3</strain>
    </source>
</reference>
<feature type="compositionally biased region" description="Low complexity" evidence="11">
    <location>
        <begin position="2046"/>
        <end position="2055"/>
    </location>
</feature>
<organism evidence="14 15">
    <name type="scientific">Cafeteria roenbergensis</name>
    <name type="common">Marine flagellate</name>
    <dbReference type="NCBI Taxonomy" id="33653"/>
    <lineage>
        <taxon>Eukaryota</taxon>
        <taxon>Sar</taxon>
        <taxon>Stramenopiles</taxon>
        <taxon>Bigyra</taxon>
        <taxon>Opalozoa</taxon>
        <taxon>Bicosoecida</taxon>
        <taxon>Cafeteriaceae</taxon>
        <taxon>Cafeteria</taxon>
    </lineage>
</organism>
<gene>
    <name evidence="14" type="ORF">FNF28_00727</name>
</gene>
<feature type="region of interest" description="Disordered" evidence="11">
    <location>
        <begin position="569"/>
        <end position="594"/>
    </location>
</feature>
<evidence type="ECO:0000256" key="10">
    <source>
        <dbReference type="RuleBase" id="RU004020"/>
    </source>
</evidence>
<feature type="transmembrane region" description="Helical" evidence="12">
    <location>
        <begin position="284"/>
        <end position="305"/>
    </location>
</feature>
<evidence type="ECO:0000256" key="4">
    <source>
        <dbReference type="ARBA" id="ARBA00022692"/>
    </source>
</evidence>
<evidence type="ECO:0000256" key="1">
    <source>
        <dbReference type="ARBA" id="ARBA00004123"/>
    </source>
</evidence>
<evidence type="ECO:0000256" key="11">
    <source>
        <dbReference type="SAM" id="MobiDB-lite"/>
    </source>
</evidence>
<dbReference type="InterPro" id="IPR036390">
    <property type="entry name" value="WH_DNA-bd_sf"/>
</dbReference>
<keyword evidence="6 12" id="KW-1133">Transmembrane helix</keyword>
<dbReference type="EMBL" id="VLTL01000006">
    <property type="protein sequence ID" value="KAA0171517.1"/>
    <property type="molecule type" value="Genomic_DNA"/>
</dbReference>
<feature type="compositionally biased region" description="Low complexity" evidence="11">
    <location>
        <begin position="1447"/>
        <end position="1457"/>
    </location>
</feature>
<feature type="region of interest" description="Disordered" evidence="11">
    <location>
        <begin position="666"/>
        <end position="886"/>
    </location>
</feature>
<evidence type="ECO:0000256" key="5">
    <source>
        <dbReference type="ARBA" id="ARBA00022847"/>
    </source>
</evidence>
<feature type="compositionally biased region" description="Low complexity" evidence="11">
    <location>
        <begin position="1821"/>
        <end position="1831"/>
    </location>
</feature>
<feature type="transmembrane region" description="Helical" evidence="12">
    <location>
        <begin position="23"/>
        <end position="50"/>
    </location>
</feature>
<feature type="transmembrane region" description="Helical" evidence="12">
    <location>
        <begin position="116"/>
        <end position="140"/>
    </location>
</feature>
<evidence type="ECO:0000256" key="7">
    <source>
        <dbReference type="ARBA" id="ARBA00023125"/>
    </source>
</evidence>
<dbReference type="SUPFAM" id="SSF103473">
    <property type="entry name" value="MFS general substrate transporter"/>
    <property type="match status" value="1"/>
</dbReference>
<feature type="region of interest" description="Disordered" evidence="11">
    <location>
        <begin position="609"/>
        <end position="638"/>
    </location>
</feature>
<dbReference type="Pfam" id="PF07690">
    <property type="entry name" value="MFS_1"/>
    <property type="match status" value="1"/>
</dbReference>
<dbReference type="SMART" id="SM00415">
    <property type="entry name" value="HSF"/>
    <property type="match status" value="1"/>
</dbReference>
<feature type="compositionally biased region" description="Low complexity" evidence="11">
    <location>
        <begin position="2079"/>
        <end position="2088"/>
    </location>
</feature>
<feature type="transmembrane region" description="Helical" evidence="12">
    <location>
        <begin position="415"/>
        <end position="435"/>
    </location>
</feature>
<accession>A0A5A8E3W1</accession>
<keyword evidence="5" id="KW-0769">Symport</keyword>
<feature type="compositionally biased region" description="Low complexity" evidence="11">
    <location>
        <begin position="1685"/>
        <end position="1704"/>
    </location>
</feature>
<feature type="compositionally biased region" description="Polar residues" evidence="11">
    <location>
        <begin position="1526"/>
        <end position="1542"/>
    </location>
</feature>
<feature type="region of interest" description="Disordered" evidence="11">
    <location>
        <begin position="1336"/>
        <end position="1401"/>
    </location>
</feature>
<dbReference type="GO" id="GO:0043565">
    <property type="term" value="F:sequence-specific DNA binding"/>
    <property type="evidence" value="ECO:0007669"/>
    <property type="project" value="InterPro"/>
</dbReference>
<evidence type="ECO:0000256" key="6">
    <source>
        <dbReference type="ARBA" id="ARBA00022989"/>
    </source>
</evidence>
<evidence type="ECO:0000256" key="12">
    <source>
        <dbReference type="SAM" id="Phobius"/>
    </source>
</evidence>
<feature type="region of interest" description="Disordered" evidence="11">
    <location>
        <begin position="1821"/>
        <end position="1884"/>
    </location>
</feature>
<keyword evidence="4 12" id="KW-0812">Transmembrane</keyword>
<dbReference type="Gene3D" id="1.10.10.10">
    <property type="entry name" value="Winged helix-like DNA-binding domain superfamily/Winged helix DNA-binding domain"/>
    <property type="match status" value="1"/>
</dbReference>
<feature type="region of interest" description="Disordered" evidence="11">
    <location>
        <begin position="1091"/>
        <end position="1192"/>
    </location>
</feature>
<name>A0A5A8E3W1_CAFRO</name>
<dbReference type="InterPro" id="IPR000232">
    <property type="entry name" value="HSF_DNA-bd"/>
</dbReference>
<dbReference type="GO" id="GO:0003700">
    <property type="term" value="F:DNA-binding transcription factor activity"/>
    <property type="evidence" value="ECO:0007669"/>
    <property type="project" value="InterPro"/>
</dbReference>
<dbReference type="GO" id="GO:0005634">
    <property type="term" value="C:nucleus"/>
    <property type="evidence" value="ECO:0007669"/>
    <property type="project" value="UniProtKB-SubCell"/>
</dbReference>
<dbReference type="SUPFAM" id="SSF46785">
    <property type="entry name" value="Winged helix' DNA-binding domain"/>
    <property type="match status" value="1"/>
</dbReference>
<dbReference type="Gene3D" id="1.20.1250.20">
    <property type="entry name" value="MFS general substrate transporter like domains"/>
    <property type="match status" value="2"/>
</dbReference>
<dbReference type="PROSITE" id="PS50850">
    <property type="entry name" value="MFS"/>
    <property type="match status" value="1"/>
</dbReference>
<feature type="compositionally biased region" description="Low complexity" evidence="11">
    <location>
        <begin position="1126"/>
        <end position="1143"/>
    </location>
</feature>
<feature type="transmembrane region" description="Helical" evidence="12">
    <location>
        <begin position="90"/>
        <end position="110"/>
    </location>
</feature>
<feature type="transmembrane region" description="Helical" evidence="12">
    <location>
        <begin position="152"/>
        <end position="174"/>
    </location>
</feature>
<feature type="compositionally biased region" description="Low complexity" evidence="11">
    <location>
        <begin position="2168"/>
        <end position="2199"/>
    </location>
</feature>
<dbReference type="InterPro" id="IPR036259">
    <property type="entry name" value="MFS_trans_sf"/>
</dbReference>
<sequence>MRVGDAPPAATNGRCCGFGQRHIVALLAHLGLFVVYVLRVIVSVAVVPMAQEFGWSPDEKGWVLSAFFFGYITLQLGGGYLSVRYGPKLVLALGVLVPAVLTALTPVVAGSFPLLIAVRVLTGVGEAVSYPALHSLMGAWSPLEERSQTVGFVWAGAYLGTTFAFPIAGALVTSSFGWPLVYYLSSAAAALWLVPWWLLVSDRPRDDPRISEEERDLIVSSLPTAFDGTEPVPWRKIVGTPAIWGVVCGHVANNWLFYTLLTWLPDYLKYELGFDLKASGGLAVLPYIGCFLGSTLSGRAADWLIHRRGWRVVTTRRVFQGIFEVLAGLALVLAGYTTNAAVAVALVTVSVTLVGVASAGGYAPNILDLAPYFGGIVLGFSNTMGTLPGIISPLLTGYIVTSDVRSPETVAEWRTVFWIGLSIAVVGNGVFVLLAKGDKIEGLQGPDGPPSSAGPGMALAERLSLTNRPVAKFLTSLYAMVDEGDSEIIGWDATGTRFVVKDVKRLEAEVLGKYFRTSKFSSTCRQLNFYAFSRVADPDSPDWVIYEHEYFHKNGFEDLGKVVRRTNKSGQRALKVQEAKKRLPGKAARSAGKAWRGVAADEAGATLGAAPGSSAVSGDASPATGGSRRSGRRAAAAGRDAALDAGWSAHGAGPSISGTNGGGMFVGGHAAAAHPPPHAHQQAPPSALLQHQMPPHSAHMSYAHGQSARYASSSPAGAGPGAPPLQYPSRPAIAVPTTHTTPSYSSSGSNGSQLMSSHHLASAGGSGAGGSLVPPFGQRDGPAGRADAFGNQHGHPSSMMAGSAGYRTDASHSPHTSRQVHYPGRPGGMPPARAVVPPAAPYNPSPYAAVGPQPQRSHPGHGYSSHYQPHGGRHREPPRSPGTAMEVGSLGALSAAVDIAIGEPAAGHDSGPPDLSMGHHMAIASALGPKSTGSHYGATPARANGGGGGAGGGPGPGSASDEQAAGVLTVLHRGVSIGSYQSSMAGGVGHAPRDGLERPPPVASPHGLSASAHGPYAAGRRGDDAGYSSGSMHAPQRELSRPGAAHAAQHTQQRQAQLRHPLPQGGIPSSGDAMSVGGGDSVLSLGLGSAASAGRSSVKRESAGNPATMPMIGPVAGGMAPSPQRAAGKAPPAPASSGIPGIGQFPAARGPGRGIGSASQGSSGTAEPTYGSRFGTSGKGPRPSAISTSNDAAPASPMLSAFQGGMSVTPSVSIPVLLSSSAISNFPSASYGGRPPPSPFVDGTGSPCSQSDSVRATSNAAVSHQMSAMTAPGTLGPATAVVPVIPSLAGDAATVVSIDSSRANYAMRDAAFGAVPVIPSSSGDDGSLQFDVPDESARMRQQQAAAASAAGLKPAVAPTSAAQREQFAPHQQQQQQQPQPPQQHPQPHQQHQPTSVAQPASTRAAFMADAYVAHALGGAPGASGLDALAAAVSGVATSMAGARAARPPASAAPASGGWPIHHMTRVSSGDEAGPACAVGEHSAIGSVSGTSEGLPVGLPAQNPAITANVAVTDASGNPVTAPPGQSAISVHTNNSSAGQRSTTSDHHSSGGDVSQIAITRVVPQATIVFNTENPNTANLVPISQPSMAATSAGANPASSITSALMTAARSAGMVFSHPFTASTTTASASVAANAITSTPPVMAAAATTTAAIAPAPAQASWDTPEPPTTSGSCAASRGLSQFDPSTSSSSSSSGQHQKPQLQRQQQEEEAQPHPVRGATDVVANPGHAALPPSTGSTSPTSSAAAAAAAAAITSMGMTGLLAAPPDASRKRGRDDGSTAGSGTTGSGEAAPSAKRAALGHAVAAAAARGTPGSEALLAKDAAAAGPAQSPPAGGGASTTGYAASRPSVTSGDGSTSRMYSSVSLRPAEPSGPVNPALDVHTGAPEVGGRTAALASSGQPAGHVAAAAAADSVGAAAAMPGPSPAVAAAAAIGASVIESVSSATMPIAVQTPTGGVSVVDIPVKIHTTKLFADTEDSSTMAAVASAAADAMRETGAVFVQTTESKASASTDGGGSTGHDMAATGSVQGTSVSAGVPGVGSHRDSRGSHGPSHSGDGSSHGKGSSGEAASRQRWVPGRPPSTVTGSSGMSAVSSSFGAAAMGWSAPAASRPPRGLPVRRNPATTAMSAAGAVPASMAPVTSVTPQEVGDALVRWAATHRDEAAAPVIPASTTAVSSAPALPLRMGPPSVRPPRASSVRSGGTPVGFGHASQSGFASANSPGRAASPANFDPPSHPPAVPPRSAAGAAGSAPSASAMPPHTASAYPTHDAGLAAAQELEFWKRTALELARRLTDDAAGQDHGGAAGPPTPTQVSHDTVKHARQVAALGTAAASRAALAAAVHGSAAMAHSSVPRLPRGDSRGAGRAAAAHATATAEPAHVTRAEVSSLNASLPSLPSLLGDRAGFEHDTWQASTSNGVVEAPAHPPARG</sequence>
<dbReference type="InterPro" id="IPR020846">
    <property type="entry name" value="MFS_dom"/>
</dbReference>
<feature type="compositionally biased region" description="Low complexity" evidence="11">
    <location>
        <begin position="1044"/>
        <end position="1056"/>
    </location>
</feature>
<evidence type="ECO:0000256" key="2">
    <source>
        <dbReference type="ARBA" id="ARBA00004141"/>
    </source>
</evidence>
<dbReference type="PANTHER" id="PTHR11662">
    <property type="entry name" value="SOLUTE CARRIER FAMILY 17"/>
    <property type="match status" value="1"/>
</dbReference>
<feature type="transmembrane region" description="Helical" evidence="12">
    <location>
        <begin position="317"/>
        <end position="336"/>
    </location>
</feature>
<feature type="compositionally biased region" description="Polar residues" evidence="11">
    <location>
        <begin position="2207"/>
        <end position="2217"/>
    </location>
</feature>
<dbReference type="PANTHER" id="PTHR11662:SF399">
    <property type="entry name" value="FI19708P1-RELATED"/>
    <property type="match status" value="1"/>
</dbReference>
<feature type="region of interest" description="Disordered" evidence="11">
    <location>
        <begin position="1447"/>
        <end position="1474"/>
    </location>
</feature>
<comment type="similarity">
    <text evidence="10">Belongs to the HSF family.</text>
</comment>
<feature type="region of interest" description="Disordered" evidence="11">
    <location>
        <begin position="1655"/>
        <end position="1742"/>
    </location>
</feature>
<feature type="region of interest" description="Disordered" evidence="11">
    <location>
        <begin position="2168"/>
        <end position="2260"/>
    </location>
</feature>
<feature type="compositionally biased region" description="Low complexity" evidence="11">
    <location>
        <begin position="1728"/>
        <end position="1742"/>
    </location>
</feature>
<dbReference type="GO" id="GO:0016020">
    <property type="term" value="C:membrane"/>
    <property type="evidence" value="ECO:0007669"/>
    <property type="project" value="UniProtKB-SubCell"/>
</dbReference>
<evidence type="ECO:0000313" key="15">
    <source>
        <dbReference type="Proteomes" id="UP000324907"/>
    </source>
</evidence>
<feature type="compositionally biased region" description="Gly residues" evidence="11">
    <location>
        <begin position="944"/>
        <end position="956"/>
    </location>
</feature>
<feature type="compositionally biased region" description="Polar residues" evidence="11">
    <location>
        <begin position="1846"/>
        <end position="1863"/>
    </location>
</feature>
<feature type="compositionally biased region" description="Low complexity" evidence="11">
    <location>
        <begin position="1339"/>
        <end position="1350"/>
    </location>
</feature>
<dbReference type="FunFam" id="1.20.1250.20:FF:000003">
    <property type="entry name" value="Solute carrier family 17 member 3"/>
    <property type="match status" value="1"/>
</dbReference>
<feature type="compositionally biased region" description="Low complexity" evidence="11">
    <location>
        <begin position="1777"/>
        <end position="1794"/>
    </location>
</feature>
<evidence type="ECO:0000256" key="3">
    <source>
        <dbReference type="ARBA" id="ARBA00022448"/>
    </source>
</evidence>
<feature type="compositionally biased region" description="Low complexity" evidence="11">
    <location>
        <begin position="2238"/>
        <end position="2260"/>
    </location>
</feature>
<feature type="transmembrane region" description="Helical" evidence="12">
    <location>
        <begin position="62"/>
        <end position="83"/>
    </location>
</feature>
<proteinExistence type="inferred from homology"/>
<feature type="region of interest" description="Disordered" evidence="11">
    <location>
        <begin position="2404"/>
        <end position="2426"/>
    </location>
</feature>
<evidence type="ECO:0000256" key="9">
    <source>
        <dbReference type="ARBA" id="ARBA00023242"/>
    </source>
</evidence>
<dbReference type="FunFam" id="1.20.1250.20:FF:000423">
    <property type="entry name" value="Putative inorganic phosphate cotransporter-like Protein"/>
    <property type="match status" value="1"/>
</dbReference>
<feature type="region of interest" description="Disordered" evidence="11">
    <location>
        <begin position="927"/>
        <end position="962"/>
    </location>
</feature>
<feature type="compositionally biased region" description="Low complexity" evidence="11">
    <location>
        <begin position="743"/>
        <end position="763"/>
    </location>
</feature>
<feature type="compositionally biased region" description="Low complexity" evidence="11">
    <location>
        <begin position="669"/>
        <end position="685"/>
    </location>
</feature>
<feature type="region of interest" description="Disordered" evidence="11">
    <location>
        <begin position="2347"/>
        <end position="2376"/>
    </location>
</feature>
<feature type="compositionally biased region" description="Polar residues" evidence="11">
    <location>
        <begin position="1668"/>
        <end position="1684"/>
    </location>
</feature>
<feature type="compositionally biased region" description="Basic and acidic residues" evidence="11">
    <location>
        <begin position="1767"/>
        <end position="1776"/>
    </location>
</feature>
<protein>
    <recommendedName>
        <fullName evidence="13">Major facilitator superfamily (MFS) profile domain-containing protein</fullName>
    </recommendedName>
</protein>
<evidence type="ECO:0000256" key="8">
    <source>
        <dbReference type="ARBA" id="ARBA00023136"/>
    </source>
</evidence>
<comment type="subcellular location">
    <subcellularLocation>
        <location evidence="2">Membrane</location>
        <topology evidence="2">Multi-pass membrane protein</topology>
    </subcellularLocation>
    <subcellularLocation>
        <location evidence="1">Nucleus</location>
    </subcellularLocation>
</comment>
<dbReference type="GO" id="GO:0015293">
    <property type="term" value="F:symporter activity"/>
    <property type="evidence" value="ECO:0007669"/>
    <property type="project" value="UniProtKB-KW"/>
</dbReference>
<keyword evidence="8 12" id="KW-0472">Membrane</keyword>